<accession>A0A516Q1Y5</accession>
<evidence type="ECO:0000313" key="2">
    <source>
        <dbReference type="EMBL" id="QDP97221.1"/>
    </source>
</evidence>
<evidence type="ECO:0000313" key="3">
    <source>
        <dbReference type="Proteomes" id="UP000319263"/>
    </source>
</evidence>
<gene>
    <name evidence="2" type="ORF">FOE78_15945</name>
</gene>
<dbReference type="AlphaFoldDB" id="A0A516Q1Y5"/>
<name>A0A516Q1Y5_9ACTN</name>
<reference evidence="2 3" key="1">
    <citation type="submission" date="2019-07" db="EMBL/GenBank/DDBJ databases">
        <title>Microlunatus dokdonensis sp. nov. isolated from the rhizospheric soil of the wild plant Elymus tsukushiensis.</title>
        <authorList>
            <person name="Ghim S.-Y."/>
            <person name="Hwang Y.-J."/>
            <person name="Son J.-S."/>
            <person name="Shin J.-H."/>
        </authorList>
    </citation>
    <scope>NUCLEOTIDE SEQUENCE [LARGE SCALE GENOMIC DNA]</scope>
    <source>
        <strain evidence="2 3">KUDC0627</strain>
    </source>
</reference>
<keyword evidence="3" id="KW-1185">Reference proteome</keyword>
<dbReference type="Pfam" id="PF00903">
    <property type="entry name" value="Glyoxalase"/>
    <property type="match status" value="1"/>
</dbReference>
<dbReference type="PROSITE" id="PS51819">
    <property type="entry name" value="VOC"/>
    <property type="match status" value="1"/>
</dbReference>
<dbReference type="EMBL" id="CP041692">
    <property type="protein sequence ID" value="QDP97221.1"/>
    <property type="molecule type" value="Genomic_DNA"/>
</dbReference>
<proteinExistence type="predicted"/>
<dbReference type="InterPro" id="IPR004360">
    <property type="entry name" value="Glyas_Fos-R_dOase_dom"/>
</dbReference>
<feature type="domain" description="VOC" evidence="1">
    <location>
        <begin position="52"/>
        <end position="173"/>
    </location>
</feature>
<protein>
    <recommendedName>
        <fullName evidence="1">VOC domain-containing protein</fullName>
    </recommendedName>
</protein>
<dbReference type="OrthoDB" id="9795306at2"/>
<dbReference type="SUPFAM" id="SSF54593">
    <property type="entry name" value="Glyoxalase/Bleomycin resistance protein/Dihydroxybiphenyl dioxygenase"/>
    <property type="match status" value="1"/>
</dbReference>
<dbReference type="InterPro" id="IPR029068">
    <property type="entry name" value="Glyas_Bleomycin-R_OHBP_Dase"/>
</dbReference>
<dbReference type="InterPro" id="IPR037523">
    <property type="entry name" value="VOC_core"/>
</dbReference>
<dbReference type="Proteomes" id="UP000319263">
    <property type="component" value="Chromosome"/>
</dbReference>
<evidence type="ECO:0000259" key="1">
    <source>
        <dbReference type="PROSITE" id="PS51819"/>
    </source>
</evidence>
<dbReference type="KEGG" id="mik:FOE78_15945"/>
<organism evidence="2 3">
    <name type="scientific">Microlunatus elymi</name>
    <dbReference type="NCBI Taxonomy" id="2596828"/>
    <lineage>
        <taxon>Bacteria</taxon>
        <taxon>Bacillati</taxon>
        <taxon>Actinomycetota</taxon>
        <taxon>Actinomycetes</taxon>
        <taxon>Propionibacteriales</taxon>
        <taxon>Propionibacteriaceae</taxon>
        <taxon>Microlunatus</taxon>
    </lineage>
</organism>
<dbReference type="Gene3D" id="3.10.180.10">
    <property type="entry name" value="2,3-Dihydroxybiphenyl 1,2-Dioxygenase, domain 1"/>
    <property type="match status" value="1"/>
</dbReference>
<sequence length="179" mass="19755">MPWRPERFQSVRVDHRVDLYRERHVVSRPDVRVKAQSSERGGEMTTTANDQASVSVMLIVPDTPAAVSWYKTALGAAELWNLGSVAALQLRGAPFMLHESVPGKKTEQSPIEAGLTTTRIEVFVDDPDQLIGLATKAGATDIEPVTGHQAPWGTHQQGGFTDPFGHRWSIGDRSPIRQY</sequence>